<dbReference type="EMBL" id="CCRF01000065">
    <property type="protein sequence ID" value="CEE02148.1"/>
    <property type="molecule type" value="Genomic_DNA"/>
</dbReference>
<evidence type="ECO:0000256" key="3">
    <source>
        <dbReference type="ARBA" id="ARBA00022475"/>
    </source>
</evidence>
<dbReference type="PANTHER" id="PTHR34582:SF6">
    <property type="entry name" value="UPF0702 TRANSMEMBRANE PROTEIN YCAP"/>
    <property type="match status" value="1"/>
</dbReference>
<evidence type="ECO:0000256" key="4">
    <source>
        <dbReference type="ARBA" id="ARBA00022692"/>
    </source>
</evidence>
<proteinExistence type="inferred from homology"/>
<dbReference type="Pfam" id="PF04239">
    <property type="entry name" value="DUF421"/>
    <property type="match status" value="1"/>
</dbReference>
<protein>
    <recommendedName>
        <fullName evidence="8">YetF C-terminal domain-containing protein</fullName>
    </recommendedName>
</protein>
<sequence length="212" mass="24786">MEIYGIISLRVVVVYLLIILIFRLMGKREIGELGVIDLVVFIMIADIAVIAIERYNESFFKPILPMGILVLIQIIFSHLSLRSRNFRKLVDGEPSIIIKDGKILEKQMKKQRYNFDDLLMQLRENNIRYISDVEYAILEPTGKLSVIKKEKNKTCYTVGLIIDGELQEEKLSELNLNKEWLYDELNKRGIKNLKEISFCSYENGKLYIDKYN</sequence>
<feature type="domain" description="YetF C-terminal" evidence="8">
    <location>
        <begin position="82"/>
        <end position="201"/>
    </location>
</feature>
<keyword evidence="10" id="KW-1185">Reference proteome</keyword>
<comment type="similarity">
    <text evidence="2">Belongs to the UPF0702 family.</text>
</comment>
<evidence type="ECO:0000256" key="2">
    <source>
        <dbReference type="ARBA" id="ARBA00006448"/>
    </source>
</evidence>
<dbReference type="PANTHER" id="PTHR34582">
    <property type="entry name" value="UPF0702 TRANSMEMBRANE PROTEIN YCAP"/>
    <property type="match status" value="1"/>
</dbReference>
<dbReference type="InterPro" id="IPR007353">
    <property type="entry name" value="DUF421"/>
</dbReference>
<dbReference type="InterPro" id="IPR023090">
    <property type="entry name" value="UPF0702_alpha/beta_dom_sf"/>
</dbReference>
<dbReference type="Proteomes" id="UP000040576">
    <property type="component" value="Unassembled WGS sequence"/>
</dbReference>
<gene>
    <name evidence="9" type="ORF">BT1A1_2327</name>
</gene>
<evidence type="ECO:0000256" key="1">
    <source>
        <dbReference type="ARBA" id="ARBA00004651"/>
    </source>
</evidence>
<feature type="transmembrane region" description="Helical" evidence="7">
    <location>
        <begin position="33"/>
        <end position="51"/>
    </location>
</feature>
<evidence type="ECO:0000256" key="7">
    <source>
        <dbReference type="SAM" id="Phobius"/>
    </source>
</evidence>
<keyword evidence="6 7" id="KW-0472">Membrane</keyword>
<feature type="transmembrane region" description="Helical" evidence="7">
    <location>
        <begin position="6"/>
        <end position="26"/>
    </location>
</feature>
<organism evidence="9 10">
    <name type="scientific">Caldibacillus thermoamylovorans</name>
    <dbReference type="NCBI Taxonomy" id="35841"/>
    <lineage>
        <taxon>Bacteria</taxon>
        <taxon>Bacillati</taxon>
        <taxon>Bacillota</taxon>
        <taxon>Bacilli</taxon>
        <taxon>Bacillales</taxon>
        <taxon>Bacillaceae</taxon>
        <taxon>Caldibacillus</taxon>
    </lineage>
</organism>
<evidence type="ECO:0000259" key="8">
    <source>
        <dbReference type="Pfam" id="PF04239"/>
    </source>
</evidence>
<reference evidence="9 10" key="1">
    <citation type="submission" date="2014-07" db="EMBL/GenBank/DDBJ databases">
        <authorList>
            <person name="Wibberg Daniel"/>
        </authorList>
    </citation>
    <scope>NUCLEOTIDE SEQUENCE [LARGE SCALE GENOMIC DNA]</scope>
</reference>
<evidence type="ECO:0000256" key="5">
    <source>
        <dbReference type="ARBA" id="ARBA00022989"/>
    </source>
</evidence>
<dbReference type="RefSeq" id="WP_034771334.1">
    <property type="nucleotide sequence ID" value="NZ_CCRF01000065.1"/>
</dbReference>
<keyword evidence="4 7" id="KW-0812">Transmembrane</keyword>
<keyword evidence="3" id="KW-1003">Cell membrane</keyword>
<keyword evidence="5 7" id="KW-1133">Transmembrane helix</keyword>
<accession>A0A090J0F8</accession>
<dbReference type="AlphaFoldDB" id="A0A090J0F8"/>
<evidence type="ECO:0000313" key="10">
    <source>
        <dbReference type="Proteomes" id="UP000040576"/>
    </source>
</evidence>
<feature type="transmembrane region" description="Helical" evidence="7">
    <location>
        <begin position="63"/>
        <end position="81"/>
    </location>
</feature>
<comment type="subcellular location">
    <subcellularLocation>
        <location evidence="1">Cell membrane</location>
        <topology evidence="1">Multi-pass membrane protein</topology>
    </subcellularLocation>
</comment>
<dbReference type="Gene3D" id="3.30.240.20">
    <property type="entry name" value="bsu07140 like domains"/>
    <property type="match status" value="2"/>
</dbReference>
<evidence type="ECO:0000256" key="6">
    <source>
        <dbReference type="ARBA" id="ARBA00023136"/>
    </source>
</evidence>
<dbReference type="GO" id="GO:0005886">
    <property type="term" value="C:plasma membrane"/>
    <property type="evidence" value="ECO:0007669"/>
    <property type="project" value="UniProtKB-SubCell"/>
</dbReference>
<evidence type="ECO:0000313" key="9">
    <source>
        <dbReference type="EMBL" id="CEE02148.1"/>
    </source>
</evidence>
<name>A0A090J0F8_9BACI</name>